<dbReference type="OrthoDB" id="1470350at2759"/>
<comment type="cofactor">
    <cofactor evidence="1 6">
        <name>heme</name>
        <dbReference type="ChEBI" id="CHEBI:30413"/>
    </cofactor>
</comment>
<gene>
    <name evidence="9" type="ORF">EJ02DRAFT_372240</name>
</gene>
<dbReference type="InterPro" id="IPR017972">
    <property type="entry name" value="Cyt_P450_CS"/>
</dbReference>
<keyword evidence="8" id="KW-0812">Transmembrane</keyword>
<dbReference type="GO" id="GO:0016705">
    <property type="term" value="F:oxidoreductase activity, acting on paired donors, with incorporation or reduction of molecular oxygen"/>
    <property type="evidence" value="ECO:0007669"/>
    <property type="project" value="InterPro"/>
</dbReference>
<name>A0A6A5SWK4_9PLEO</name>
<dbReference type="Pfam" id="PF00067">
    <property type="entry name" value="p450"/>
    <property type="match status" value="1"/>
</dbReference>
<keyword evidence="4 7" id="KW-0560">Oxidoreductase</keyword>
<evidence type="ECO:0000256" key="5">
    <source>
        <dbReference type="ARBA" id="ARBA00023004"/>
    </source>
</evidence>
<evidence type="ECO:0000313" key="9">
    <source>
        <dbReference type="EMBL" id="KAF1944094.1"/>
    </source>
</evidence>
<dbReference type="PRINTS" id="PR00385">
    <property type="entry name" value="P450"/>
</dbReference>
<dbReference type="SUPFAM" id="SSF48264">
    <property type="entry name" value="Cytochrome P450"/>
    <property type="match status" value="1"/>
</dbReference>
<dbReference type="GO" id="GO:0020037">
    <property type="term" value="F:heme binding"/>
    <property type="evidence" value="ECO:0007669"/>
    <property type="project" value="InterPro"/>
</dbReference>
<dbReference type="InterPro" id="IPR050121">
    <property type="entry name" value="Cytochrome_P450_monoxygenase"/>
</dbReference>
<evidence type="ECO:0000313" key="10">
    <source>
        <dbReference type="Proteomes" id="UP000800038"/>
    </source>
</evidence>
<dbReference type="FunFam" id="1.10.630.10:FF:000093">
    <property type="entry name" value="Cytochrome P450 monooxygenase"/>
    <property type="match status" value="1"/>
</dbReference>
<evidence type="ECO:0000256" key="6">
    <source>
        <dbReference type="PIRSR" id="PIRSR602401-1"/>
    </source>
</evidence>
<keyword evidence="3 6" id="KW-0479">Metal-binding</keyword>
<dbReference type="PROSITE" id="PS00086">
    <property type="entry name" value="CYTOCHROME_P450"/>
    <property type="match status" value="1"/>
</dbReference>
<dbReference type="InterPro" id="IPR036396">
    <property type="entry name" value="Cyt_P450_sf"/>
</dbReference>
<dbReference type="InterPro" id="IPR001128">
    <property type="entry name" value="Cyt_P450"/>
</dbReference>
<accession>A0A6A5SWK4</accession>
<dbReference type="Proteomes" id="UP000800038">
    <property type="component" value="Unassembled WGS sequence"/>
</dbReference>
<dbReference type="AlphaFoldDB" id="A0A6A5SWK4"/>
<keyword evidence="10" id="KW-1185">Reference proteome</keyword>
<keyword evidence="5 6" id="KW-0408">Iron</keyword>
<dbReference type="GO" id="GO:0004497">
    <property type="term" value="F:monooxygenase activity"/>
    <property type="evidence" value="ECO:0007669"/>
    <property type="project" value="UniProtKB-KW"/>
</dbReference>
<evidence type="ECO:0000256" key="8">
    <source>
        <dbReference type="SAM" id="Phobius"/>
    </source>
</evidence>
<dbReference type="PRINTS" id="PR00463">
    <property type="entry name" value="EP450I"/>
</dbReference>
<proteinExistence type="inferred from homology"/>
<dbReference type="EMBL" id="ML976019">
    <property type="protein sequence ID" value="KAF1944094.1"/>
    <property type="molecule type" value="Genomic_DNA"/>
</dbReference>
<dbReference type="InterPro" id="IPR002401">
    <property type="entry name" value="Cyt_P450_E_grp-I"/>
</dbReference>
<keyword evidence="7" id="KW-0503">Monooxygenase</keyword>
<keyword evidence="8" id="KW-0472">Membrane</keyword>
<evidence type="ECO:0000256" key="7">
    <source>
        <dbReference type="RuleBase" id="RU000461"/>
    </source>
</evidence>
<feature type="binding site" description="axial binding residue" evidence="6">
    <location>
        <position position="442"/>
    </location>
    <ligand>
        <name>heme</name>
        <dbReference type="ChEBI" id="CHEBI:30413"/>
    </ligand>
    <ligandPart>
        <name>Fe</name>
        <dbReference type="ChEBI" id="CHEBI:18248"/>
    </ligandPart>
</feature>
<keyword evidence="8" id="KW-1133">Transmembrane helix</keyword>
<dbReference type="CDD" id="cd11059">
    <property type="entry name" value="CYP_fungal"/>
    <property type="match status" value="1"/>
</dbReference>
<dbReference type="GO" id="GO:0005506">
    <property type="term" value="F:iron ion binding"/>
    <property type="evidence" value="ECO:0007669"/>
    <property type="project" value="InterPro"/>
</dbReference>
<organism evidence="9 10">
    <name type="scientific">Clathrospora elynae</name>
    <dbReference type="NCBI Taxonomy" id="706981"/>
    <lineage>
        <taxon>Eukaryota</taxon>
        <taxon>Fungi</taxon>
        <taxon>Dikarya</taxon>
        <taxon>Ascomycota</taxon>
        <taxon>Pezizomycotina</taxon>
        <taxon>Dothideomycetes</taxon>
        <taxon>Pleosporomycetidae</taxon>
        <taxon>Pleosporales</taxon>
        <taxon>Diademaceae</taxon>
        <taxon>Clathrospora</taxon>
    </lineage>
</organism>
<keyword evidence="6 7" id="KW-0349">Heme</keyword>
<feature type="transmembrane region" description="Helical" evidence="8">
    <location>
        <begin position="12"/>
        <end position="32"/>
    </location>
</feature>
<dbReference type="Gene3D" id="1.10.630.10">
    <property type="entry name" value="Cytochrome P450"/>
    <property type="match status" value="1"/>
</dbReference>
<sequence length="516" mass="57840">MAPSPYVDTSLAGRVLFLVLLGIGIIVAKILYVGLTSPTRHLPGPWYTRFTHLRLKRAVVTGQRIFYIDSLHKRYGPIVRLSPTEVGVADLDAFKEIHKIGTKYMKSDWYLRMVNFPKAGVFTMLDPREHGSRRKLLSRSFSRTYLVENWESVVREKVLLAVTKIKAEAIHNTADVYNWWMLLTSDVSAHLAFGDSFGMLEMGHANQFIRVLKKLTMGAGIMVEMPFLRLLRFIPITAVQEMFNANEFILEGAGKAVETARSRSGENNIFAKVIEDCEKEGDGHIDDMDVRIEAMGVIIAGTDTTGVTLTYLTWAVLQRPQLQAALEAETAGLQEGFTENDLMNLPLLNAVIEETLRLYGAAPSSLPRVVPQGGTKFGGHYIPQDVIVDTQAYTFHRDPKIWSDPLTFDPQRWVASKGTIAEAQSPAAKLAFHPFGVGARSCIGIHLARMELRYAVAFFFRECQGIHLAAKTTPESMEFENFFLIAPKAHRCEITFNQDFETLRRAGKGKGTREIL</sequence>
<evidence type="ECO:0000256" key="4">
    <source>
        <dbReference type="ARBA" id="ARBA00023002"/>
    </source>
</evidence>
<evidence type="ECO:0000256" key="1">
    <source>
        <dbReference type="ARBA" id="ARBA00001971"/>
    </source>
</evidence>
<evidence type="ECO:0000256" key="2">
    <source>
        <dbReference type="ARBA" id="ARBA00010617"/>
    </source>
</evidence>
<dbReference type="PANTHER" id="PTHR24305">
    <property type="entry name" value="CYTOCHROME P450"/>
    <property type="match status" value="1"/>
</dbReference>
<evidence type="ECO:0000256" key="3">
    <source>
        <dbReference type="ARBA" id="ARBA00022723"/>
    </source>
</evidence>
<reference evidence="9" key="1">
    <citation type="journal article" date="2020" name="Stud. Mycol.">
        <title>101 Dothideomycetes genomes: a test case for predicting lifestyles and emergence of pathogens.</title>
        <authorList>
            <person name="Haridas S."/>
            <person name="Albert R."/>
            <person name="Binder M."/>
            <person name="Bloem J."/>
            <person name="Labutti K."/>
            <person name="Salamov A."/>
            <person name="Andreopoulos B."/>
            <person name="Baker S."/>
            <person name="Barry K."/>
            <person name="Bills G."/>
            <person name="Bluhm B."/>
            <person name="Cannon C."/>
            <person name="Castanera R."/>
            <person name="Culley D."/>
            <person name="Daum C."/>
            <person name="Ezra D."/>
            <person name="Gonzalez J."/>
            <person name="Henrissat B."/>
            <person name="Kuo A."/>
            <person name="Liang C."/>
            <person name="Lipzen A."/>
            <person name="Lutzoni F."/>
            <person name="Magnuson J."/>
            <person name="Mondo S."/>
            <person name="Nolan M."/>
            <person name="Ohm R."/>
            <person name="Pangilinan J."/>
            <person name="Park H.-J."/>
            <person name="Ramirez L."/>
            <person name="Alfaro M."/>
            <person name="Sun H."/>
            <person name="Tritt A."/>
            <person name="Yoshinaga Y."/>
            <person name="Zwiers L.-H."/>
            <person name="Turgeon B."/>
            <person name="Goodwin S."/>
            <person name="Spatafora J."/>
            <person name="Crous P."/>
            <person name="Grigoriev I."/>
        </authorList>
    </citation>
    <scope>NUCLEOTIDE SEQUENCE</scope>
    <source>
        <strain evidence="9">CBS 161.51</strain>
    </source>
</reference>
<dbReference type="PANTHER" id="PTHR24305:SF96">
    <property type="entry name" value="CYTOCHROME P450 MONOOXYGENASE STCB-RELATED"/>
    <property type="match status" value="1"/>
</dbReference>
<protein>
    <submittedName>
        <fullName evidence="9">Cytochrome P450</fullName>
    </submittedName>
</protein>
<comment type="similarity">
    <text evidence="2 7">Belongs to the cytochrome P450 family.</text>
</comment>